<evidence type="ECO:0000313" key="2">
    <source>
        <dbReference type="EMBL" id="PSX08093.1"/>
    </source>
</evidence>
<dbReference type="Proteomes" id="UP000240989">
    <property type="component" value="Unassembled WGS sequence"/>
</dbReference>
<dbReference type="EMBL" id="MSCJ01000003">
    <property type="protein sequence ID" value="PQJ62208.1"/>
    <property type="molecule type" value="Genomic_DNA"/>
</dbReference>
<sequence length="149" mass="17811">MFEKKTLQLLQLFYRETERVRLFTLDDLPPLAVEQQQQMNLWLETKRNFERNEIVEQVWLKTCSAGYITELRLHDDGTLDEYTLFNRLHTTGYWELVDGAIEIEIKKAENTYRFAVFANRHANIHSAIEYKNGELHSYLKLAQTRPIKF</sequence>
<dbReference type="EMBL" id="PYOU01000004">
    <property type="protein sequence ID" value="PSX11409.1"/>
    <property type="molecule type" value="Genomic_DNA"/>
</dbReference>
<dbReference type="Proteomes" id="UP000238730">
    <property type="component" value="Unassembled WGS sequence"/>
</dbReference>
<organism evidence="1 4">
    <name type="scientific">Photobacterium angustum</name>
    <dbReference type="NCBI Taxonomy" id="661"/>
    <lineage>
        <taxon>Bacteria</taxon>
        <taxon>Pseudomonadati</taxon>
        <taxon>Pseudomonadota</taxon>
        <taxon>Gammaproteobacteria</taxon>
        <taxon>Vibrionales</taxon>
        <taxon>Vibrionaceae</taxon>
        <taxon>Photobacterium</taxon>
    </lineage>
</organism>
<dbReference type="RefSeq" id="WP_045084220.1">
    <property type="nucleotide sequence ID" value="NZ_JZSO01000011.1"/>
</dbReference>
<dbReference type="GeneID" id="61229062"/>
<dbReference type="EMBL" id="PYOY01000003">
    <property type="protein sequence ID" value="PSX08093.1"/>
    <property type="molecule type" value="Genomic_DNA"/>
</dbReference>
<name>A0A0D8NHD2_PHOAN</name>
<gene>
    <name evidence="1" type="ORF">BTO08_18365</name>
    <name evidence="3" type="ORF">C0W27_06755</name>
    <name evidence="2" type="ORF">C0W41_08770</name>
</gene>
<reference evidence="5 6" key="2">
    <citation type="submission" date="2018-01" db="EMBL/GenBank/DDBJ databases">
        <title>Whole genome sequencing of Histamine producing bacteria.</title>
        <authorList>
            <person name="Butler K."/>
        </authorList>
    </citation>
    <scope>NUCLEOTIDE SEQUENCE [LARGE SCALE GENOMIC DNA]</scope>
    <source>
        <strain evidence="2 6">A2-1</strain>
        <strain evidence="3 5">A6-1</strain>
    </source>
</reference>
<proteinExistence type="predicted"/>
<evidence type="ECO:0000313" key="5">
    <source>
        <dbReference type="Proteomes" id="UP000240989"/>
    </source>
</evidence>
<comment type="caution">
    <text evidence="1">The sequence shown here is derived from an EMBL/GenBank/DDBJ whole genome shotgun (WGS) entry which is preliminary data.</text>
</comment>
<evidence type="ECO:0000313" key="4">
    <source>
        <dbReference type="Proteomes" id="UP000238730"/>
    </source>
</evidence>
<evidence type="ECO:0000313" key="1">
    <source>
        <dbReference type="EMBL" id="PQJ62208.1"/>
    </source>
</evidence>
<reference evidence="1 4" key="1">
    <citation type="submission" date="2016-12" db="EMBL/GenBank/DDBJ databases">
        <title>Diversity of luminous bacteria.</title>
        <authorList>
            <person name="Yoshizawa S."/>
            <person name="Kogure K."/>
        </authorList>
    </citation>
    <scope>NUCLEOTIDE SEQUENCE [LARGE SCALE GENOMIC DNA]</scope>
    <source>
        <strain evidence="1 4">LC1-200</strain>
    </source>
</reference>
<protein>
    <submittedName>
        <fullName evidence="1">Uncharacterized protein</fullName>
    </submittedName>
</protein>
<dbReference type="Proteomes" id="UP000241440">
    <property type="component" value="Unassembled WGS sequence"/>
</dbReference>
<keyword evidence="5" id="KW-1185">Reference proteome</keyword>
<evidence type="ECO:0000313" key="3">
    <source>
        <dbReference type="EMBL" id="PSX11409.1"/>
    </source>
</evidence>
<dbReference type="OrthoDB" id="5892215at2"/>
<evidence type="ECO:0000313" key="6">
    <source>
        <dbReference type="Proteomes" id="UP000241440"/>
    </source>
</evidence>
<dbReference type="AlphaFoldDB" id="A0A0D8NHD2"/>
<accession>A0A0D8NHD2</accession>